<name>A0ABR3CZ51_NEUIN</name>
<comment type="caution">
    <text evidence="2">The sequence shown here is derived from an EMBL/GenBank/DDBJ whole genome shotgun (WGS) entry which is preliminary data.</text>
</comment>
<reference evidence="2 3" key="1">
    <citation type="submission" date="2023-09" db="EMBL/GenBank/DDBJ databases">
        <title>Multi-omics analysis of a traditional fermented food reveals byproduct-associated fungal strains for waste-to-food upcycling.</title>
        <authorList>
            <consortium name="Lawrence Berkeley National Laboratory"/>
            <person name="Rekdal V.M."/>
            <person name="Villalobos-Escobedo J.M."/>
            <person name="Rodriguez-Valeron N."/>
            <person name="Garcia M.O."/>
            <person name="Vasquez D.P."/>
            <person name="Damayanti I."/>
            <person name="Sorensen P.M."/>
            <person name="Baidoo E.E."/>
            <person name="De Carvalho A.C."/>
            <person name="Riley R."/>
            <person name="Lipzen A."/>
            <person name="He G."/>
            <person name="Yan M."/>
            <person name="Haridas S."/>
            <person name="Daum C."/>
            <person name="Yoshinaga Y."/>
            <person name="Ng V."/>
            <person name="Grigoriev I.V."/>
            <person name="Munk R."/>
            <person name="Nuraida L."/>
            <person name="Wijaya C.H."/>
            <person name="Morales P.-C."/>
            <person name="Keasling J.D."/>
        </authorList>
    </citation>
    <scope>NUCLEOTIDE SEQUENCE [LARGE SCALE GENOMIC DNA]</scope>
    <source>
        <strain evidence="2 3">FGSC 2613</strain>
    </source>
</reference>
<evidence type="ECO:0000313" key="3">
    <source>
        <dbReference type="Proteomes" id="UP001451303"/>
    </source>
</evidence>
<protein>
    <submittedName>
        <fullName evidence="2">Uncharacterized protein</fullName>
    </submittedName>
</protein>
<accession>A0ABR3CZ51</accession>
<evidence type="ECO:0000256" key="1">
    <source>
        <dbReference type="SAM" id="MobiDB-lite"/>
    </source>
</evidence>
<organism evidence="2 3">
    <name type="scientific">Neurospora intermedia</name>
    <dbReference type="NCBI Taxonomy" id="5142"/>
    <lineage>
        <taxon>Eukaryota</taxon>
        <taxon>Fungi</taxon>
        <taxon>Dikarya</taxon>
        <taxon>Ascomycota</taxon>
        <taxon>Pezizomycotina</taxon>
        <taxon>Sordariomycetes</taxon>
        <taxon>Sordariomycetidae</taxon>
        <taxon>Sordariales</taxon>
        <taxon>Sordariaceae</taxon>
        <taxon>Neurospora</taxon>
    </lineage>
</organism>
<dbReference type="EMBL" id="JAVLET010000015">
    <property type="protein sequence ID" value="KAL0465712.1"/>
    <property type="molecule type" value="Genomic_DNA"/>
</dbReference>
<sequence length="206" mass="22313">MGLATKCRTNVTLTAADGLSARHSHTINITLSNAKKIGSPYSRPNCAVCPISPQLLLQKSPCGNWVRIKSCRSVASQSRKQCRGCGSWAAGSWRVQPARLGKQPRTIQRSPRPRGRANKAPVHHANAASKWKLAFVHSFGRRSLGACPEAGDQAQGARPHCRPEGANSSVVVPDRKRREDAISRSSAAPFFPLPPFFPRATTSTLE</sequence>
<proteinExistence type="predicted"/>
<gene>
    <name evidence="2" type="ORF">QR685DRAFT_123668</name>
</gene>
<dbReference type="Proteomes" id="UP001451303">
    <property type="component" value="Unassembled WGS sequence"/>
</dbReference>
<feature type="region of interest" description="Disordered" evidence="1">
    <location>
        <begin position="149"/>
        <end position="185"/>
    </location>
</feature>
<keyword evidence="3" id="KW-1185">Reference proteome</keyword>
<feature type="region of interest" description="Disordered" evidence="1">
    <location>
        <begin position="100"/>
        <end position="123"/>
    </location>
</feature>
<feature type="compositionally biased region" description="Basic and acidic residues" evidence="1">
    <location>
        <begin position="173"/>
        <end position="182"/>
    </location>
</feature>
<evidence type="ECO:0000313" key="2">
    <source>
        <dbReference type="EMBL" id="KAL0465712.1"/>
    </source>
</evidence>